<dbReference type="Proteomes" id="UP000070188">
    <property type="component" value="Unassembled WGS sequence"/>
</dbReference>
<dbReference type="EMBL" id="JYIJ01000019">
    <property type="protein sequence ID" value="KWW97793.1"/>
    <property type="molecule type" value="Genomic_DNA"/>
</dbReference>
<dbReference type="SUPFAM" id="SSF52540">
    <property type="entry name" value="P-loop containing nucleoside triphosphate hydrolases"/>
    <property type="match status" value="1"/>
</dbReference>
<sequence length="462" mass="51935">MLLSFRVSNHRSLRDEQELHLRPAYDKERPAVPVAAIFGANAAGKSNVLDALSFMRSAVLHSHAGWDPHGGVPRRAFKLDPASLVDTSGFAVDLLLDGVRYAYGFTVDDERVREEWLYAYPKGRRRVLLERKDDEFEFGPTLSGPKSLVAEATRPNSLCLTTGVQSRLEQFLPVYDWFRKGLRFADQEGRAWRRKRTIEMLSSSGKAGQIMDLLRAADLGITAVLVEEESESPEELTARMDALRAEQLANRAKIDQTLVELSVAPDEERRRALNEELRSLESRSAALARQLFDLRERFRRPPKIFFLHGDPSAPFEFEEESRGTQALFDLLGLTLEAIDAGAALVVDEIDSSLHSHLTAQLVKLFRNPESNPKGAQLIFTTHDATLLGPLFGEEVLARDEIWFIEKGRDGASTLYPLTDFRPRKVENRERRYLGGAYGAVPFLNEEDFVAAVIGRREAGDRG</sequence>
<dbReference type="Pfam" id="PF13304">
    <property type="entry name" value="AAA_21"/>
    <property type="match status" value="1"/>
</dbReference>
<organism evidence="5 7">
    <name type="scientific">Carbonactinospora thermoautotrophica</name>
    <dbReference type="NCBI Taxonomy" id="1469144"/>
    <lineage>
        <taxon>Bacteria</taxon>
        <taxon>Bacillati</taxon>
        <taxon>Actinomycetota</taxon>
        <taxon>Actinomycetes</taxon>
        <taxon>Kitasatosporales</taxon>
        <taxon>Carbonactinosporaceae</taxon>
        <taxon>Carbonactinospora</taxon>
    </lineage>
</organism>
<name>A0A132N993_9ACTN</name>
<reference evidence="6" key="4">
    <citation type="submission" date="2015-04" db="EMBL/GenBank/DDBJ databases">
        <title>Physiological reanalysis, assessment of diazotrophy, and genome sequences of multiple isolates of Streptomyces thermoautotrophicus.</title>
        <authorList>
            <person name="MacKellar D.C."/>
            <person name="Lieber L."/>
            <person name="Norman J."/>
            <person name="Bolger A."/>
            <person name="Tobin C."/>
            <person name="Murray J.W."/>
            <person name="Chang R."/>
            <person name="Ford T."/>
            <person name="Nguyen P.Q."/>
            <person name="Woodward J."/>
            <person name="Permingeat H."/>
            <person name="Joshi N.S."/>
            <person name="Silver P.A."/>
            <person name="Usadel B."/>
            <person name="Rutherford A.W."/>
            <person name="Friesen M."/>
            <person name="Prell J."/>
        </authorList>
    </citation>
    <scope>NUCLEOTIDE SEQUENCE [LARGE SCALE GENOMIC DNA]</scope>
    <source>
        <strain evidence="6">H1</strain>
    </source>
</reference>
<accession>A0A132N993</accession>
<dbReference type="PANTHER" id="PTHR40396">
    <property type="entry name" value="ATPASE-LIKE PROTEIN"/>
    <property type="match status" value="1"/>
</dbReference>
<dbReference type="RefSeq" id="WP_066883249.1">
    <property type="nucleotide sequence ID" value="NZ_JYIJ01000019.1"/>
</dbReference>
<feature type="coiled-coil region" evidence="1">
    <location>
        <begin position="270"/>
        <end position="297"/>
    </location>
</feature>
<dbReference type="PANTHER" id="PTHR40396:SF1">
    <property type="entry name" value="ATPASE AAA-TYPE CORE DOMAIN-CONTAINING PROTEIN"/>
    <property type="match status" value="1"/>
</dbReference>
<keyword evidence="6" id="KW-1185">Reference proteome</keyword>
<evidence type="ECO:0000313" key="8">
    <source>
        <dbReference type="Proteomes" id="UP000070659"/>
    </source>
</evidence>
<dbReference type="STRING" id="1469144.LI90_116"/>
<dbReference type="Gene3D" id="3.40.50.300">
    <property type="entry name" value="P-loop containing nucleotide triphosphate hydrolases"/>
    <property type="match status" value="2"/>
</dbReference>
<protein>
    <recommendedName>
        <fullName evidence="2">ATPase AAA-type core domain-containing protein</fullName>
    </recommendedName>
</protein>
<feature type="domain" description="ATPase AAA-type core" evidence="2">
    <location>
        <begin position="34"/>
        <end position="387"/>
    </location>
</feature>
<gene>
    <name evidence="4" type="ORF">LI90_116</name>
    <name evidence="3" type="ORF">TH66_20295</name>
    <name evidence="5" type="ORF">TR74_21070</name>
</gene>
<evidence type="ECO:0000259" key="2">
    <source>
        <dbReference type="Pfam" id="PF13304"/>
    </source>
</evidence>
<comment type="caution">
    <text evidence="5">The sequence shown here is derived from an EMBL/GenBank/DDBJ whole genome shotgun (WGS) entry which is preliminary data.</text>
</comment>
<dbReference type="GO" id="GO:0016887">
    <property type="term" value="F:ATP hydrolysis activity"/>
    <property type="evidence" value="ECO:0007669"/>
    <property type="project" value="InterPro"/>
</dbReference>
<dbReference type="Proteomes" id="UP000070659">
    <property type="component" value="Unassembled WGS sequence"/>
</dbReference>
<dbReference type="EMBL" id="LAXD01000001">
    <property type="protein sequence ID" value="KWW98494.1"/>
    <property type="molecule type" value="Genomic_DNA"/>
</dbReference>
<dbReference type="GO" id="GO:0005524">
    <property type="term" value="F:ATP binding"/>
    <property type="evidence" value="ECO:0007669"/>
    <property type="project" value="InterPro"/>
</dbReference>
<evidence type="ECO:0000313" key="4">
    <source>
        <dbReference type="EMBL" id="KWW98494.1"/>
    </source>
</evidence>
<dbReference type="Proteomes" id="UP000070598">
    <property type="component" value="Unassembled WGS sequence"/>
</dbReference>
<proteinExistence type="predicted"/>
<evidence type="ECO:0000313" key="7">
    <source>
        <dbReference type="Proteomes" id="UP000070598"/>
    </source>
</evidence>
<reference evidence="4" key="3">
    <citation type="submission" date="2015-04" db="EMBL/GenBank/DDBJ databases">
        <title>Physiological reanalysis, assessment of diazotrophy, and genome sequences of multiple isolates of Streptomyces thermoautotrophicus.</title>
        <authorList>
            <person name="MacKellar D.C."/>
            <person name="Lieber L."/>
            <person name="Norman J."/>
            <person name="Bolger A."/>
            <person name="Tobin C."/>
            <person name="Murray J.W."/>
            <person name="Woodward J."/>
            <person name="Friesen M."/>
            <person name="Prell J."/>
        </authorList>
    </citation>
    <scope>NUCLEOTIDE SEQUENCE [LARGE SCALE GENOMIC DNA]</scope>
    <source>
        <strain evidence="4">H1</strain>
    </source>
</reference>
<reference evidence="7" key="1">
    <citation type="submission" date="2015-02" db="EMBL/GenBank/DDBJ databases">
        <title>Physiological reanalysis, assessment of diazotrophy, and genome sequences of multiple isolates of Streptomyces thermoautotrophicus.</title>
        <authorList>
            <person name="MacKellar D.C."/>
            <person name="Lieber L."/>
            <person name="Norman J."/>
            <person name="Bolger A."/>
            <person name="Tobin C."/>
            <person name="Murray J.W."/>
            <person name="Friesen M."/>
            <person name="Prell J."/>
        </authorList>
    </citation>
    <scope>NUCLEOTIDE SEQUENCE [LARGE SCALE GENOMIC DNA]</scope>
    <source>
        <strain evidence="7">UBT1</strain>
    </source>
</reference>
<dbReference type="InterPro" id="IPR003959">
    <property type="entry name" value="ATPase_AAA_core"/>
</dbReference>
<evidence type="ECO:0000313" key="5">
    <source>
        <dbReference type="EMBL" id="KWX06735.1"/>
    </source>
</evidence>
<dbReference type="PATRIC" id="fig|1469144.10.peg.188"/>
<reference evidence="5 8" key="2">
    <citation type="submission" date="2015-02" db="EMBL/GenBank/DDBJ databases">
        <title>Physiological reanalysis, assessment of diazotrophy, and genome sequences of multiple isolates of Streptomyces thermoautotrophicus.</title>
        <authorList>
            <person name="MacKellar D.C."/>
            <person name="Lieber L."/>
            <person name="Norman J."/>
            <person name="Bolger A."/>
            <person name="Tobin C."/>
            <person name="Murray J.W."/>
            <person name="Prell J."/>
        </authorList>
    </citation>
    <scope>NUCLEOTIDE SEQUENCE [LARGE SCALE GENOMIC DNA]</scope>
    <source>
        <strain evidence="5 8">UBT1</strain>
    </source>
</reference>
<dbReference type="AlphaFoldDB" id="A0A132N993"/>
<evidence type="ECO:0000313" key="6">
    <source>
        <dbReference type="Proteomes" id="UP000070188"/>
    </source>
</evidence>
<dbReference type="InterPro" id="IPR027417">
    <property type="entry name" value="P-loop_NTPase"/>
</dbReference>
<evidence type="ECO:0000256" key="1">
    <source>
        <dbReference type="SAM" id="Coils"/>
    </source>
</evidence>
<dbReference type="EMBL" id="JYIK01001090">
    <property type="protein sequence ID" value="KWX06735.1"/>
    <property type="molecule type" value="Genomic_DNA"/>
</dbReference>
<keyword evidence="1" id="KW-0175">Coiled coil</keyword>
<evidence type="ECO:0000313" key="3">
    <source>
        <dbReference type="EMBL" id="KWW97793.1"/>
    </source>
</evidence>